<protein>
    <submittedName>
        <fullName evidence="1">Uncharacterized protein</fullName>
    </submittedName>
</protein>
<dbReference type="Proteomes" id="UP000488299">
    <property type="component" value="Unassembled WGS sequence"/>
</dbReference>
<sequence length="426" mass="46405">MKHLLPVILLFFVSERSLAQEAIYFANGDKLPNARLADATEDKVVLSVKRDNGPSTYSFQRSNVLMAFNAAGDFLVISTLPADAASARQQIEQFSTAKTSNRQSDFLVKAVPFTVIPATISYESEQVINYKTLQGTAASINKDELVMVLRKDGRHQLIMAPTDVVSLLPTIRQQVLAGGAPEPVSTVAKTEPTVPVAATGTSETVVSGPKPNTSETANVPAVVVVVNTGQQASDPSTPAVNSPVSTPVTAVAVAKARPTLSDSEYESYRVKALQRVDEFSGYLNVITNKSIPLDRRDQAIEQAVRLFMPTATIEVTSTNRPGSRRYPIREYLTRLKLLPYSRTNIEWSEIQYIRELTQAADGNYYGTITGQQTFTGYGGPGGRNVLYSDVTQKNVRVKLQSYEKTVNGEGQLNWQVLLGNIGVANN</sequence>
<evidence type="ECO:0000313" key="1">
    <source>
        <dbReference type="EMBL" id="KAB7728390.1"/>
    </source>
</evidence>
<comment type="caution">
    <text evidence="1">The sequence shown here is derived from an EMBL/GenBank/DDBJ whole genome shotgun (WGS) entry which is preliminary data.</text>
</comment>
<evidence type="ECO:0000313" key="2">
    <source>
        <dbReference type="Proteomes" id="UP000488299"/>
    </source>
</evidence>
<keyword evidence="2" id="KW-1185">Reference proteome</keyword>
<dbReference type="EMBL" id="WELI01000008">
    <property type="protein sequence ID" value="KAB7728390.1"/>
    <property type="molecule type" value="Genomic_DNA"/>
</dbReference>
<dbReference type="AlphaFoldDB" id="A0A7J5TVR9"/>
<reference evidence="1 2" key="1">
    <citation type="submission" date="2019-10" db="EMBL/GenBank/DDBJ databases">
        <title>Rudanella paleaurantiibacter sp. nov., isolated from sludge.</title>
        <authorList>
            <person name="Xu S.Q."/>
        </authorList>
    </citation>
    <scope>NUCLEOTIDE SEQUENCE [LARGE SCALE GENOMIC DNA]</scope>
    <source>
        <strain evidence="1 2">HX-22-17</strain>
    </source>
</reference>
<proteinExistence type="predicted"/>
<gene>
    <name evidence="1" type="ORF">F5984_18635</name>
</gene>
<name>A0A7J5TVR9_9BACT</name>
<dbReference type="RefSeq" id="WP_152125740.1">
    <property type="nucleotide sequence ID" value="NZ_WELI01000008.1"/>
</dbReference>
<accession>A0A7J5TVR9</accession>
<organism evidence="1 2">
    <name type="scientific">Rudanella paleaurantiibacter</name>
    <dbReference type="NCBI Taxonomy" id="2614655"/>
    <lineage>
        <taxon>Bacteria</taxon>
        <taxon>Pseudomonadati</taxon>
        <taxon>Bacteroidota</taxon>
        <taxon>Cytophagia</taxon>
        <taxon>Cytophagales</taxon>
        <taxon>Cytophagaceae</taxon>
        <taxon>Rudanella</taxon>
    </lineage>
</organism>